<proteinExistence type="predicted"/>
<dbReference type="PANTHER" id="PTHR12358">
    <property type="entry name" value="SPHINGOSINE KINASE"/>
    <property type="match status" value="1"/>
</dbReference>
<evidence type="ECO:0000313" key="3">
    <source>
        <dbReference type="Proteomes" id="UP001162480"/>
    </source>
</evidence>
<accession>A0AA36AIC7</accession>
<dbReference type="EMBL" id="OX597814">
    <property type="protein sequence ID" value="CAI9715931.1"/>
    <property type="molecule type" value="Genomic_DNA"/>
</dbReference>
<dbReference type="PANTHER" id="PTHR12358:SF111">
    <property type="entry name" value="CERAMIDE KINASE, ISOFORM A"/>
    <property type="match status" value="1"/>
</dbReference>
<dbReference type="InterPro" id="IPR045363">
    <property type="entry name" value="CERK_C"/>
</dbReference>
<dbReference type="GO" id="GO:0016020">
    <property type="term" value="C:membrane"/>
    <property type="evidence" value="ECO:0007669"/>
    <property type="project" value="GOC"/>
</dbReference>
<protein>
    <submittedName>
        <fullName evidence="2">Ceramide kinase-like isoform X1</fullName>
    </submittedName>
</protein>
<dbReference type="SUPFAM" id="SSF111331">
    <property type="entry name" value="NAD kinase/diacylglycerol kinase-like"/>
    <property type="match status" value="1"/>
</dbReference>
<dbReference type="Gene3D" id="3.40.50.10330">
    <property type="entry name" value="Probable inorganic polyphosphate/atp-NAD kinase, domain 1"/>
    <property type="match status" value="1"/>
</dbReference>
<dbReference type="AlphaFoldDB" id="A0AA36AIC7"/>
<dbReference type="Pfam" id="PF19280">
    <property type="entry name" value="CERK_C"/>
    <property type="match status" value="1"/>
</dbReference>
<organism evidence="2 3">
    <name type="scientific">Octopus vulgaris</name>
    <name type="common">Common octopus</name>
    <dbReference type="NCBI Taxonomy" id="6645"/>
    <lineage>
        <taxon>Eukaryota</taxon>
        <taxon>Metazoa</taxon>
        <taxon>Spiralia</taxon>
        <taxon>Lophotrochozoa</taxon>
        <taxon>Mollusca</taxon>
        <taxon>Cephalopoda</taxon>
        <taxon>Coleoidea</taxon>
        <taxon>Octopodiformes</taxon>
        <taxon>Octopoda</taxon>
        <taxon>Incirrata</taxon>
        <taxon>Octopodidae</taxon>
        <taxon>Octopus</taxon>
    </lineage>
</organism>
<gene>
    <name evidence="2" type="ORF">OCTVUL_1B004005</name>
</gene>
<evidence type="ECO:0000313" key="2">
    <source>
        <dbReference type="EMBL" id="CAI9715931.1"/>
    </source>
</evidence>
<keyword evidence="3" id="KW-1185">Reference proteome</keyword>
<dbReference type="SMART" id="SM00046">
    <property type="entry name" value="DAGKc"/>
    <property type="match status" value="1"/>
</dbReference>
<dbReference type="GO" id="GO:0001729">
    <property type="term" value="F:ceramide kinase activity"/>
    <property type="evidence" value="ECO:0007669"/>
    <property type="project" value="TreeGrafter"/>
</dbReference>
<dbReference type="Pfam" id="PF25382">
    <property type="entry name" value="PH_CERK"/>
    <property type="match status" value="1"/>
</dbReference>
<dbReference type="InterPro" id="IPR057465">
    <property type="entry name" value="CERK_PH"/>
</dbReference>
<dbReference type="Gene3D" id="2.60.200.40">
    <property type="match status" value="1"/>
</dbReference>
<name>A0AA36AIC7_OCTVU</name>
<sequence>MAADQNILLYGNLDVDGRPSVVLLTSFHLSWDSTSKAGTPESPNVEVISSQNRYTIELNEVIGVTTEKYDSSSNGFSSKDSSTLFVEMQTLKPHVFSVFHIRRIGHHKWRERKVTFRCRDSTTCQIWVESIRKGLTNPKFRRPKSLLVFINPVGGKKKGPKIYAEKVVPLFDLADIIVHSITTDRANYALDYLQEADLAKYDGIVCVGGDGMFTELLNGLLIRTLKDNGNAQPCRDTTPIQPDLRIGIIPADTVVYSTVGINDPVTSALHIITGDSMNIDCCSIYQRDQLVRYSVSLVGYGYYGDVLADSEKFRWMGTKRYNWSGFKKFLANQSYLGEVSFLPTTVHDSHPRDNTRCLAGCQVCAAALDRLHQYPSESSSLGKEKWHTIRGDFIGVNAVTMSCRCAMSPEGVSPACHLGDGCTDLILVKRCSRLNYLHHLYRCRDRQSDQFDFDFVQVHRVKEFQFRPLEDEFELEAGEVNCRQQLFRSNSKSSHNSVWNCDGEVIGSPSVHVQVHCQLVKLFARGIEKLDKEHSGCIPCQQKDK</sequence>
<evidence type="ECO:0000259" key="1">
    <source>
        <dbReference type="PROSITE" id="PS50146"/>
    </source>
</evidence>
<dbReference type="GO" id="GO:0006672">
    <property type="term" value="P:ceramide metabolic process"/>
    <property type="evidence" value="ECO:0007669"/>
    <property type="project" value="TreeGrafter"/>
</dbReference>
<dbReference type="InterPro" id="IPR017438">
    <property type="entry name" value="ATP-NAD_kinase_N"/>
</dbReference>
<dbReference type="InterPro" id="IPR050187">
    <property type="entry name" value="Lipid_Phosphate_FormReg"/>
</dbReference>
<dbReference type="InterPro" id="IPR001206">
    <property type="entry name" value="Diacylglycerol_kinase_cat_dom"/>
</dbReference>
<dbReference type="PROSITE" id="PS50146">
    <property type="entry name" value="DAGK"/>
    <property type="match status" value="1"/>
</dbReference>
<dbReference type="Pfam" id="PF00781">
    <property type="entry name" value="DAGK_cat"/>
    <property type="match status" value="1"/>
</dbReference>
<reference evidence="2" key="1">
    <citation type="submission" date="2023-08" db="EMBL/GenBank/DDBJ databases">
        <authorList>
            <person name="Alioto T."/>
            <person name="Alioto T."/>
            <person name="Gomez Garrido J."/>
        </authorList>
    </citation>
    <scope>NUCLEOTIDE SEQUENCE</scope>
</reference>
<dbReference type="Proteomes" id="UP001162480">
    <property type="component" value="Chromosome 1"/>
</dbReference>
<dbReference type="InterPro" id="IPR016064">
    <property type="entry name" value="NAD/diacylglycerol_kinase_sf"/>
</dbReference>
<feature type="domain" description="DAGKc" evidence="1">
    <location>
        <begin position="141"/>
        <end position="288"/>
    </location>
</feature>